<dbReference type="Gene3D" id="1.10.630.10">
    <property type="entry name" value="Cytochrome P450"/>
    <property type="match status" value="1"/>
</dbReference>
<keyword evidence="4 7" id="KW-0560">Oxidoreductase</keyword>
<evidence type="ECO:0000256" key="5">
    <source>
        <dbReference type="ARBA" id="ARBA00023004"/>
    </source>
</evidence>
<comment type="caution">
    <text evidence="8">The sequence shown here is derived from an EMBL/GenBank/DDBJ whole genome shotgun (WGS) entry which is preliminary data.</text>
</comment>
<evidence type="ECO:0000256" key="3">
    <source>
        <dbReference type="ARBA" id="ARBA00022723"/>
    </source>
</evidence>
<dbReference type="EMBL" id="JBBBZM010000055">
    <property type="protein sequence ID" value="KAL0636160.1"/>
    <property type="molecule type" value="Genomic_DNA"/>
</dbReference>
<dbReference type="PRINTS" id="PR00385">
    <property type="entry name" value="P450"/>
</dbReference>
<dbReference type="PRINTS" id="PR00463">
    <property type="entry name" value="EP450I"/>
</dbReference>
<dbReference type="PANTHER" id="PTHR24287:SF5">
    <property type="entry name" value="P450, PUTATIVE (EUROFUNG)-RELATED"/>
    <property type="match status" value="1"/>
</dbReference>
<accession>A0ABR3GK44</accession>
<protein>
    <recommendedName>
        <fullName evidence="10">Cytochrome P450</fullName>
    </recommendedName>
</protein>
<evidence type="ECO:0000313" key="8">
    <source>
        <dbReference type="EMBL" id="KAL0636160.1"/>
    </source>
</evidence>
<evidence type="ECO:0000256" key="7">
    <source>
        <dbReference type="RuleBase" id="RU000461"/>
    </source>
</evidence>
<dbReference type="PANTHER" id="PTHR24287">
    <property type="entry name" value="P450, PUTATIVE (EUROFUNG)-RELATED"/>
    <property type="match status" value="1"/>
</dbReference>
<keyword evidence="5 7" id="KW-0408">Iron</keyword>
<dbReference type="Pfam" id="PF00067">
    <property type="entry name" value="p450"/>
    <property type="match status" value="1"/>
</dbReference>
<organism evidence="8 9">
    <name type="scientific">Discina gigas</name>
    <dbReference type="NCBI Taxonomy" id="1032678"/>
    <lineage>
        <taxon>Eukaryota</taxon>
        <taxon>Fungi</taxon>
        <taxon>Dikarya</taxon>
        <taxon>Ascomycota</taxon>
        <taxon>Pezizomycotina</taxon>
        <taxon>Pezizomycetes</taxon>
        <taxon>Pezizales</taxon>
        <taxon>Discinaceae</taxon>
        <taxon>Discina</taxon>
    </lineage>
</organism>
<name>A0ABR3GK44_9PEZI</name>
<dbReference type="InterPro" id="IPR017972">
    <property type="entry name" value="Cyt_P450_CS"/>
</dbReference>
<evidence type="ECO:0000313" key="9">
    <source>
        <dbReference type="Proteomes" id="UP001447188"/>
    </source>
</evidence>
<keyword evidence="6 7" id="KW-0503">Monooxygenase</keyword>
<keyword evidence="9" id="KW-1185">Reference proteome</keyword>
<evidence type="ECO:0000256" key="2">
    <source>
        <dbReference type="ARBA" id="ARBA00010617"/>
    </source>
</evidence>
<keyword evidence="3 7" id="KW-0479">Metal-binding</keyword>
<proteinExistence type="inferred from homology"/>
<gene>
    <name evidence="8" type="ORF">Q9L58_004834</name>
</gene>
<comment type="cofactor">
    <cofactor evidence="1">
        <name>heme</name>
        <dbReference type="ChEBI" id="CHEBI:30413"/>
    </cofactor>
</comment>
<dbReference type="PROSITE" id="PS00086">
    <property type="entry name" value="CYTOCHROME_P450"/>
    <property type="match status" value="1"/>
</dbReference>
<reference evidence="8 9" key="1">
    <citation type="submission" date="2024-02" db="EMBL/GenBank/DDBJ databases">
        <title>Discinaceae phylogenomics.</title>
        <authorList>
            <person name="Dirks A.C."/>
            <person name="James T.Y."/>
        </authorList>
    </citation>
    <scope>NUCLEOTIDE SEQUENCE [LARGE SCALE GENOMIC DNA]</scope>
    <source>
        <strain evidence="8 9">ACD0624</strain>
    </source>
</reference>
<dbReference type="SUPFAM" id="SSF48264">
    <property type="entry name" value="Cytochrome P450"/>
    <property type="match status" value="1"/>
</dbReference>
<dbReference type="Proteomes" id="UP001447188">
    <property type="component" value="Unassembled WGS sequence"/>
</dbReference>
<dbReference type="InterPro" id="IPR002401">
    <property type="entry name" value="Cyt_P450_E_grp-I"/>
</dbReference>
<dbReference type="CDD" id="cd11063">
    <property type="entry name" value="CYP52"/>
    <property type="match status" value="1"/>
</dbReference>
<evidence type="ECO:0008006" key="10">
    <source>
        <dbReference type="Google" id="ProtNLM"/>
    </source>
</evidence>
<sequence>MLFDIFQQSAPELLLAGVVATALTLGFMKLKRNSKIHKLGGRAAQAPAYTLLFGLDNIWESMQWAREKKDVELWEHRLELLGTDTMEMNLLGERVILTQDPENIKALLASQFGDYGKGEKFHKEWTPFLGDSIFTTDGQEWHASRQLIRPQFLKERVADLDTFERHITHMMKYIPKDGGVVDMKDLFYRFTLDSATEFLLGNSADSLGTPQIEFAVAFGEIQRFMDKLAKLGPLQRIVPRGEFNKNIQILNSFVEPFVKQTLEMKPEQLKEKTEKEYNFLHALAEFTRDPQMLRDQLVAVLLAARDTTAATLSWTIYELSKQPKIVERLRKDIMDVLGTDMATLPTYTDLKSMKYLQHIINETLRLYPAIPFNIRTALKDTTLPHGAGPDGNDPVGVPKGTIVQYSTLAMQRRKDLFGPDADKFDPDRWDKWSPKSWQYIPFNGGPRICIGQQFALTEMGYTLVRLFQEFEAVEPRETEEQWMQTEIVGAPGAGVPVSFRPAAK</sequence>
<dbReference type="InterPro" id="IPR001128">
    <property type="entry name" value="Cyt_P450"/>
</dbReference>
<evidence type="ECO:0000256" key="4">
    <source>
        <dbReference type="ARBA" id="ARBA00023002"/>
    </source>
</evidence>
<dbReference type="InterPro" id="IPR036396">
    <property type="entry name" value="Cyt_P450_sf"/>
</dbReference>
<dbReference type="InterPro" id="IPR047146">
    <property type="entry name" value="Cyt_P450_E_CYP52_fungi"/>
</dbReference>
<evidence type="ECO:0000256" key="1">
    <source>
        <dbReference type="ARBA" id="ARBA00001971"/>
    </source>
</evidence>
<evidence type="ECO:0000256" key="6">
    <source>
        <dbReference type="ARBA" id="ARBA00023033"/>
    </source>
</evidence>
<keyword evidence="7" id="KW-0349">Heme</keyword>
<comment type="similarity">
    <text evidence="2 7">Belongs to the cytochrome P450 family.</text>
</comment>